<dbReference type="InParanoid" id="A0A0D2WSC3"/>
<evidence type="ECO:0000256" key="2">
    <source>
        <dbReference type="ARBA" id="ARBA00022803"/>
    </source>
</evidence>
<keyword evidence="2" id="KW-0802">TPR repeat</keyword>
<dbReference type="AlphaFoldDB" id="A0A0D2WSC3"/>
<dbReference type="EMBL" id="KE346367">
    <property type="protein sequence ID" value="KJE94323.1"/>
    <property type="molecule type" value="Genomic_DNA"/>
</dbReference>
<dbReference type="RefSeq" id="XP_004346667.2">
    <property type="nucleotide sequence ID" value="XM_004346617.2"/>
</dbReference>
<reference evidence="5" key="1">
    <citation type="submission" date="2011-02" db="EMBL/GenBank/DDBJ databases">
        <title>The Genome Sequence of Capsaspora owczarzaki ATCC 30864.</title>
        <authorList>
            <person name="Russ C."/>
            <person name="Cuomo C."/>
            <person name="Burger G."/>
            <person name="Gray M.W."/>
            <person name="Holland P.W.H."/>
            <person name="King N."/>
            <person name="Lang F.B.F."/>
            <person name="Roger A.J."/>
            <person name="Ruiz-Trillo I."/>
            <person name="Young S.K."/>
            <person name="Zeng Q."/>
            <person name="Gargeya S."/>
            <person name="Alvarado L."/>
            <person name="Berlin A."/>
            <person name="Chapman S.B."/>
            <person name="Chen Z."/>
            <person name="Freedman E."/>
            <person name="Gellesch M."/>
            <person name="Goldberg J."/>
            <person name="Griggs A."/>
            <person name="Gujja S."/>
            <person name="Heilman E."/>
            <person name="Heiman D."/>
            <person name="Howarth C."/>
            <person name="Mehta T."/>
            <person name="Neiman D."/>
            <person name="Pearson M."/>
            <person name="Roberts A."/>
            <person name="Saif S."/>
            <person name="Shea T."/>
            <person name="Shenoy N."/>
            <person name="Sisk P."/>
            <person name="Stolte C."/>
            <person name="Sykes S."/>
            <person name="White J."/>
            <person name="Yandava C."/>
            <person name="Haas B."/>
            <person name="Nusbaum C."/>
            <person name="Birren B."/>
        </authorList>
    </citation>
    <scope>NUCLEOTIDE SEQUENCE</scope>
    <source>
        <strain evidence="5">ATCC 30864</strain>
    </source>
</reference>
<dbReference type="SMART" id="SM00028">
    <property type="entry name" value="TPR"/>
    <property type="match status" value="2"/>
</dbReference>
<dbReference type="Gene3D" id="1.25.40.10">
    <property type="entry name" value="Tetratricopeptide repeat domain"/>
    <property type="match status" value="1"/>
</dbReference>
<dbReference type="SUPFAM" id="SSF52540">
    <property type="entry name" value="P-loop containing nucleoside triphosphate hydrolases"/>
    <property type="match status" value="1"/>
</dbReference>
<evidence type="ECO:0000313" key="4">
    <source>
        <dbReference type="EMBL" id="KJE94323.1"/>
    </source>
</evidence>
<dbReference type="OrthoDB" id="5986190at2759"/>
<keyword evidence="5" id="KW-1185">Reference proteome</keyword>
<sequence length="1138" mass="121493">MFSSSDLTDAHCALSVVSSDHVRFPHAQLVVLSSATSVFRMEHLASTQALPPLSGGAVSEGSLTAVSVESLMQDVPASTSSATTSKAAAQARSIQASTSSGNLLKQPATPATPDKQQQRPAQPLSPTSPSSSEMHSPRANRSSKIPATPQAAASHALLSALVPAATAAATEHVTASDAAAWATATSRAATATAVFANAVTSLFVAAEALHVNFTTSLCPTKVPPFKACCTSELPSAPPSLDASDRQGRIVFVASMERLAGSAFEKQLLQELQAELQQQAHAASAPNIALPHWPVCMVFLTPVSDELVNALTATRCLAVMSFSPSQALDNVGHAAFTAFGSELLTRLCPSACKIVVPFATAFQGAVATLNDELRNAARLSVWSDFAEAVTAASPGATSNVAFLNLPARKHIAAENVADLQSLSQFIRDQVSAAPSRTASVVQIALSAPAVTADAAGSGEMALQAAAATPSKPLQARVCVIAGSSGVGKGQLALSYVQKHVQQLSSVYWMAADTMAAVYQGYQRLAVLLGMMDAEAAQQDNGLVAKVHSELDRRHVKASHPEDGMLVPTYAIVFENASASEHLEVLFEAGPRKGLVLITSREEAWARAAVWKCPAPSVSAASSIFARLLSVDGSSGDSAALQALVEKLQCIPLGLSLAAQLIQADPNKRLTVPLLTTQLGEALSRLNGTKLDEHDDDMDDDEPMPPRCLQALWSLISKAVQSNPISVKLLECMSFGGIPHRIPIPLLYHWIGVHARSLGLAANLLVRKTWAALMSLQELGIVSFDYDPAVTTTVEASRMQTVSMHPTVQRLVRSTYRRDHREEMVDWLVDALLLVTSSSHPLSISTESSVVVAYLPLLLACVRLYKPLLSAADSARIYFRTAHILAFYAQRPDTALSFFESSLAKLSHLRGVDSIEVGYVAFDMAFALRLVGDEHQASATLHQSLTVVEKTLASFDPDVAEEIRAALKSVKVGSSAAGLAQHLQHVLALKAQLFSDAAVTNVEHLFIMARLHGRVGEYHRKLDILRHTYEAAVASAKDPLSHTATALSMIGNTCRHLGQSELARLYLEKALALREKFYSSRHPNLAKGLRDIARVDEIQGDYDAAFSRFSQAHSIYNQLLPRHAFTAKLVEHIERCSTHR</sequence>
<evidence type="ECO:0008006" key="6">
    <source>
        <dbReference type="Google" id="ProtNLM"/>
    </source>
</evidence>
<dbReference type="InterPro" id="IPR027417">
    <property type="entry name" value="P-loop_NTPase"/>
</dbReference>
<dbReference type="STRING" id="595528.A0A0D2WSC3"/>
<gene>
    <name evidence="4" type="ORF">CAOG_004982</name>
</gene>
<feature type="compositionally biased region" description="Low complexity" evidence="3">
    <location>
        <begin position="120"/>
        <end position="134"/>
    </location>
</feature>
<dbReference type="Proteomes" id="UP000008743">
    <property type="component" value="Unassembled WGS sequence"/>
</dbReference>
<evidence type="ECO:0000256" key="1">
    <source>
        <dbReference type="ARBA" id="ARBA00022737"/>
    </source>
</evidence>
<dbReference type="PANTHER" id="PTHR45641:SF19">
    <property type="entry name" value="NEPHROCYSTIN-3"/>
    <property type="match status" value="1"/>
</dbReference>
<dbReference type="InterPro" id="IPR019734">
    <property type="entry name" value="TPR_rpt"/>
</dbReference>
<dbReference type="eggNOG" id="ENOG502SF1J">
    <property type="taxonomic scope" value="Eukaryota"/>
</dbReference>
<feature type="region of interest" description="Disordered" evidence="3">
    <location>
        <begin position="82"/>
        <end position="150"/>
    </location>
</feature>
<dbReference type="Pfam" id="PF13424">
    <property type="entry name" value="TPR_12"/>
    <property type="match status" value="1"/>
</dbReference>
<name>A0A0D2WSC3_CAPO3</name>
<dbReference type="SUPFAM" id="SSF48452">
    <property type="entry name" value="TPR-like"/>
    <property type="match status" value="1"/>
</dbReference>
<accession>A0A0D2WSC3</accession>
<organism evidence="4 5">
    <name type="scientific">Capsaspora owczarzaki (strain ATCC 30864)</name>
    <dbReference type="NCBI Taxonomy" id="595528"/>
    <lineage>
        <taxon>Eukaryota</taxon>
        <taxon>Filasterea</taxon>
        <taxon>Capsaspora</taxon>
    </lineage>
</organism>
<proteinExistence type="predicted"/>
<dbReference type="PhylomeDB" id="A0A0D2WSC3"/>
<dbReference type="InterPro" id="IPR011990">
    <property type="entry name" value="TPR-like_helical_dom_sf"/>
</dbReference>
<dbReference type="PANTHER" id="PTHR45641">
    <property type="entry name" value="TETRATRICOPEPTIDE REPEAT PROTEIN (AFU_ORTHOLOGUE AFUA_6G03870)"/>
    <property type="match status" value="1"/>
</dbReference>
<keyword evidence="1" id="KW-0677">Repeat</keyword>
<feature type="compositionally biased region" description="Polar residues" evidence="3">
    <location>
        <begin position="94"/>
        <end position="103"/>
    </location>
</feature>
<dbReference type="Gene3D" id="3.40.50.300">
    <property type="entry name" value="P-loop containing nucleotide triphosphate hydrolases"/>
    <property type="match status" value="1"/>
</dbReference>
<evidence type="ECO:0000256" key="3">
    <source>
        <dbReference type="SAM" id="MobiDB-lite"/>
    </source>
</evidence>
<evidence type="ECO:0000313" key="5">
    <source>
        <dbReference type="Proteomes" id="UP000008743"/>
    </source>
</evidence>
<feature type="compositionally biased region" description="Low complexity" evidence="3">
    <location>
        <begin position="82"/>
        <end position="93"/>
    </location>
</feature>
<protein>
    <recommendedName>
        <fullName evidence="6">NB-ARC domain-containing protein</fullName>
    </recommendedName>
</protein>